<dbReference type="RefSeq" id="WP_378976247.1">
    <property type="nucleotide sequence ID" value="NZ_JBHTBJ010000044.1"/>
</dbReference>
<dbReference type="Proteomes" id="UP001596548">
    <property type="component" value="Unassembled WGS sequence"/>
</dbReference>
<dbReference type="CDD" id="cd06583">
    <property type="entry name" value="PGRP"/>
    <property type="match status" value="1"/>
</dbReference>
<evidence type="ECO:0000313" key="5">
    <source>
        <dbReference type="Proteomes" id="UP001596548"/>
    </source>
</evidence>
<feature type="region of interest" description="Disordered" evidence="2">
    <location>
        <begin position="128"/>
        <end position="159"/>
    </location>
</feature>
<dbReference type="SUPFAM" id="SSF55846">
    <property type="entry name" value="N-acetylmuramoyl-L-alanine amidase-like"/>
    <property type="match status" value="1"/>
</dbReference>
<name>A0ABW2I2Q1_9ACTN</name>
<sequence>MTVAASLQAGPPAAVAAPEPDPALQMVGLGRAATPDPALQTVGLGRAATRSFSLVGVTWDDPKAALDGTVRVRTRNLGAAAWTPWQTLEADGPAAGDRRGATDPLWVGASDAIEARVDGGRRPLPAGLRVDLINPDAGPAPTGRSSRSTESSRTESVAMPARPVPRMITRAGWGANEAIVKAPPEYTGPVQVVFVHHTATGNGYSCGDSAAIVRGIQTYQVRTKGWDDIGYNFLVDKCGTIFEGRGGGVGRNVLGAHTLGFNVDASAIAVIGTFDAAGVSPTVRTAIATVAAYKLGAAGNPPNGKVVYTSGGSDRYPKGTRATLFRISGHRDAGRTECPGDSLYRQLPQIRAIAGAAPMGLRLLRMSGAVKYGPLLYTRGLIRPLWNVDTPSALIARFEVWVDGRLTLAAPGWHRTAALRLTPGGHLVGVRAVHLSGRTTMTLSKIVSDPHAPVFTAGPDVALRPGSLNGTVPIRLGWTVTDVNGLSAVTLLRPTAVRLGITAHARNGTIKPGVPTTFGMRATDRAGNQVSASVTRTPVVLSEAVAQRGGTWRTLRDPRYLGGVALGATAAGSTATWTFTGRSAALAVGRGALSGRVRIWVDGDDAGVVDLGNPRTVYRQAIWSRYWRGAGEHTIRVRVEGTAGRPGVILDGLVYLK</sequence>
<dbReference type="InterPro" id="IPR015510">
    <property type="entry name" value="PGRP"/>
</dbReference>
<dbReference type="Gene3D" id="2.60.120.260">
    <property type="entry name" value="Galactose-binding domain-like"/>
    <property type="match status" value="1"/>
</dbReference>
<dbReference type="SMART" id="SM00701">
    <property type="entry name" value="PGRP"/>
    <property type="match status" value="1"/>
</dbReference>
<comment type="similarity">
    <text evidence="1">Belongs to the N-acetylmuramoyl-L-alanine amidase 2 family.</text>
</comment>
<evidence type="ECO:0000256" key="1">
    <source>
        <dbReference type="ARBA" id="ARBA00007553"/>
    </source>
</evidence>
<dbReference type="GO" id="GO:0008745">
    <property type="term" value="F:N-acetylmuramoyl-L-alanine amidase activity"/>
    <property type="evidence" value="ECO:0007669"/>
    <property type="project" value="UniProtKB-EC"/>
</dbReference>
<feature type="compositionally biased region" description="Low complexity" evidence="2">
    <location>
        <begin position="144"/>
        <end position="156"/>
    </location>
</feature>
<protein>
    <submittedName>
        <fullName evidence="4">N-acetylmuramoyl-L-alanine amidase</fullName>
        <ecNumber evidence="4">3.5.1.28</ecNumber>
    </submittedName>
</protein>
<comment type="caution">
    <text evidence="4">The sequence shown here is derived from an EMBL/GenBank/DDBJ whole genome shotgun (WGS) entry which is preliminary data.</text>
</comment>
<dbReference type="InterPro" id="IPR036505">
    <property type="entry name" value="Amidase/PGRP_sf"/>
</dbReference>
<keyword evidence="5" id="KW-1185">Reference proteome</keyword>
<organism evidence="4 5">
    <name type="scientific">Paractinoplanes rhizophilus</name>
    <dbReference type="NCBI Taxonomy" id="1416877"/>
    <lineage>
        <taxon>Bacteria</taxon>
        <taxon>Bacillati</taxon>
        <taxon>Actinomycetota</taxon>
        <taxon>Actinomycetes</taxon>
        <taxon>Micromonosporales</taxon>
        <taxon>Micromonosporaceae</taxon>
        <taxon>Paractinoplanes</taxon>
    </lineage>
</organism>
<reference evidence="5" key="1">
    <citation type="journal article" date="2019" name="Int. J. Syst. Evol. Microbiol.">
        <title>The Global Catalogue of Microorganisms (GCM) 10K type strain sequencing project: providing services to taxonomists for standard genome sequencing and annotation.</title>
        <authorList>
            <consortium name="The Broad Institute Genomics Platform"/>
            <consortium name="The Broad Institute Genome Sequencing Center for Infectious Disease"/>
            <person name="Wu L."/>
            <person name="Ma J."/>
        </authorList>
    </citation>
    <scope>NUCLEOTIDE SEQUENCE [LARGE SCALE GENOMIC DNA]</scope>
    <source>
        <strain evidence="5">XZYJT-10</strain>
    </source>
</reference>
<keyword evidence="4" id="KW-0378">Hydrolase</keyword>
<dbReference type="PANTHER" id="PTHR11022:SF41">
    <property type="entry name" value="PEPTIDOGLYCAN-RECOGNITION PROTEIN LC-RELATED"/>
    <property type="match status" value="1"/>
</dbReference>
<dbReference type="InterPro" id="IPR002502">
    <property type="entry name" value="Amidase_domain"/>
</dbReference>
<evidence type="ECO:0000313" key="4">
    <source>
        <dbReference type="EMBL" id="MFC7279136.1"/>
    </source>
</evidence>
<gene>
    <name evidence="4" type="ORF">ACFQS1_34680</name>
</gene>
<dbReference type="EMBL" id="JBHTBJ010000044">
    <property type="protein sequence ID" value="MFC7279136.1"/>
    <property type="molecule type" value="Genomic_DNA"/>
</dbReference>
<accession>A0ABW2I2Q1</accession>
<dbReference type="Gene3D" id="3.40.80.10">
    <property type="entry name" value="Peptidoglycan recognition protein-like"/>
    <property type="match status" value="1"/>
</dbReference>
<dbReference type="PANTHER" id="PTHR11022">
    <property type="entry name" value="PEPTIDOGLYCAN RECOGNITION PROTEIN"/>
    <property type="match status" value="1"/>
</dbReference>
<evidence type="ECO:0000259" key="3">
    <source>
        <dbReference type="SMART" id="SM00701"/>
    </source>
</evidence>
<proteinExistence type="inferred from homology"/>
<dbReference type="EC" id="3.5.1.28" evidence="4"/>
<dbReference type="InterPro" id="IPR006619">
    <property type="entry name" value="PGRP_domain_met/bac"/>
</dbReference>
<dbReference type="Pfam" id="PF01510">
    <property type="entry name" value="Amidase_2"/>
    <property type="match status" value="1"/>
</dbReference>
<evidence type="ECO:0000256" key="2">
    <source>
        <dbReference type="SAM" id="MobiDB-lite"/>
    </source>
</evidence>
<feature type="domain" description="Peptidoglycan recognition protein family" evidence="3">
    <location>
        <begin position="165"/>
        <end position="313"/>
    </location>
</feature>